<proteinExistence type="predicted"/>
<name>A0A0E9SXB7_ANGAN</name>
<dbReference type="AlphaFoldDB" id="A0A0E9SXB7"/>
<accession>A0A0E9SXB7</accession>
<sequence length="19" mass="2232">MNNLMLVIILPIIKSILRH</sequence>
<evidence type="ECO:0000313" key="1">
    <source>
        <dbReference type="EMBL" id="JAH45285.1"/>
    </source>
</evidence>
<protein>
    <submittedName>
        <fullName evidence="1">Uncharacterized protein</fullName>
    </submittedName>
</protein>
<reference evidence="1" key="2">
    <citation type="journal article" date="2015" name="Fish Shellfish Immunol.">
        <title>Early steps in the European eel (Anguilla anguilla)-Vibrio vulnificus interaction in the gills: Role of the RtxA13 toxin.</title>
        <authorList>
            <person name="Callol A."/>
            <person name="Pajuelo D."/>
            <person name="Ebbesson L."/>
            <person name="Teles M."/>
            <person name="MacKenzie S."/>
            <person name="Amaro C."/>
        </authorList>
    </citation>
    <scope>NUCLEOTIDE SEQUENCE</scope>
</reference>
<dbReference type="EMBL" id="GBXM01063292">
    <property type="protein sequence ID" value="JAH45285.1"/>
    <property type="molecule type" value="Transcribed_RNA"/>
</dbReference>
<organism evidence="1">
    <name type="scientific">Anguilla anguilla</name>
    <name type="common">European freshwater eel</name>
    <name type="synonym">Muraena anguilla</name>
    <dbReference type="NCBI Taxonomy" id="7936"/>
    <lineage>
        <taxon>Eukaryota</taxon>
        <taxon>Metazoa</taxon>
        <taxon>Chordata</taxon>
        <taxon>Craniata</taxon>
        <taxon>Vertebrata</taxon>
        <taxon>Euteleostomi</taxon>
        <taxon>Actinopterygii</taxon>
        <taxon>Neopterygii</taxon>
        <taxon>Teleostei</taxon>
        <taxon>Anguilliformes</taxon>
        <taxon>Anguillidae</taxon>
        <taxon>Anguilla</taxon>
    </lineage>
</organism>
<reference evidence="1" key="1">
    <citation type="submission" date="2014-11" db="EMBL/GenBank/DDBJ databases">
        <authorList>
            <person name="Amaro Gonzalez C."/>
        </authorList>
    </citation>
    <scope>NUCLEOTIDE SEQUENCE</scope>
</reference>